<dbReference type="KEGG" id="pmrn:116941125"/>
<evidence type="ECO:0000313" key="5">
    <source>
        <dbReference type="RefSeq" id="XP_032807733.1"/>
    </source>
</evidence>
<dbReference type="InterPro" id="IPR037355">
    <property type="entry name" value="COMMD3"/>
</dbReference>
<dbReference type="GO" id="GO:0006814">
    <property type="term" value="P:sodium ion transport"/>
    <property type="evidence" value="ECO:0007669"/>
    <property type="project" value="InterPro"/>
</dbReference>
<dbReference type="PROSITE" id="PS51269">
    <property type="entry name" value="COMM"/>
    <property type="match status" value="1"/>
</dbReference>
<comment type="similarity">
    <text evidence="2">Belongs to the COMM domain-containing protein 3 family.</text>
</comment>
<proteinExistence type="inferred from homology"/>
<dbReference type="CTD" id="23412"/>
<gene>
    <name evidence="5" type="primary">COMMD3</name>
</gene>
<sequence length="200" mass="21649">MTDMELSGSARLGVELSADPGLMDAAAFRAVVRDAYAALGDKETGGSRSVEESSGGAAVNAATLKLCHSGLLALALEAARHGLDPARLGQWMEDFKFSADRVAIFTTAYQDNLADMKLLLGRLGHAPRTLVDVTWRLDYHIKNSHLQKVDEPYYQITLHTEVGCEASLCPVTFTCNREQLQDLLGKLKDAAKSLEKAAQV</sequence>
<dbReference type="Pfam" id="PF21672">
    <property type="entry name" value="COMM_HN"/>
    <property type="match status" value="1"/>
</dbReference>
<reference evidence="5" key="1">
    <citation type="submission" date="2025-08" db="UniProtKB">
        <authorList>
            <consortium name="RefSeq"/>
        </authorList>
    </citation>
    <scope>IDENTIFICATION</scope>
    <source>
        <tissue evidence="5">Sperm</tissue>
    </source>
</reference>
<feature type="domain" description="COMM" evidence="3">
    <location>
        <begin position="129"/>
        <end position="198"/>
    </location>
</feature>
<dbReference type="Proteomes" id="UP001318040">
    <property type="component" value="Chromosome 10"/>
</dbReference>
<dbReference type="RefSeq" id="XP_032807733.1">
    <property type="nucleotide sequence ID" value="XM_032951842.1"/>
</dbReference>
<evidence type="ECO:0000256" key="1">
    <source>
        <dbReference type="ARBA" id="ARBA00016548"/>
    </source>
</evidence>
<accession>A0AAJ7SY11</accession>
<keyword evidence="4" id="KW-1185">Reference proteome</keyword>
<dbReference type="InterPro" id="IPR017920">
    <property type="entry name" value="COMM"/>
</dbReference>
<dbReference type="GeneID" id="116941125"/>
<evidence type="ECO:0000313" key="4">
    <source>
        <dbReference type="Proteomes" id="UP001318040"/>
    </source>
</evidence>
<dbReference type="PANTHER" id="PTHR31159:SF1">
    <property type="entry name" value="COMM DOMAIN-CONTAINING PROTEIN 3"/>
    <property type="match status" value="1"/>
</dbReference>
<dbReference type="Pfam" id="PF07258">
    <property type="entry name" value="COMM_domain"/>
    <property type="match status" value="1"/>
</dbReference>
<protein>
    <recommendedName>
        <fullName evidence="1">COMM domain-containing protein 3</fullName>
    </recommendedName>
</protein>
<name>A0AAJ7SY11_PETMA</name>
<organism evidence="4 5">
    <name type="scientific">Petromyzon marinus</name>
    <name type="common">Sea lamprey</name>
    <dbReference type="NCBI Taxonomy" id="7757"/>
    <lineage>
        <taxon>Eukaryota</taxon>
        <taxon>Metazoa</taxon>
        <taxon>Chordata</taxon>
        <taxon>Craniata</taxon>
        <taxon>Vertebrata</taxon>
        <taxon>Cyclostomata</taxon>
        <taxon>Hyperoartia</taxon>
        <taxon>Petromyzontiformes</taxon>
        <taxon>Petromyzontidae</taxon>
        <taxon>Petromyzon</taxon>
    </lineage>
</organism>
<dbReference type="CDD" id="cd04751">
    <property type="entry name" value="Commd3"/>
    <property type="match status" value="1"/>
</dbReference>
<dbReference type="PANTHER" id="PTHR31159">
    <property type="entry name" value="COMM DOMAIN-CONTAINING PROTEIN 3"/>
    <property type="match status" value="1"/>
</dbReference>
<dbReference type="AlphaFoldDB" id="A0AAJ7SY11"/>
<evidence type="ECO:0000256" key="2">
    <source>
        <dbReference type="ARBA" id="ARBA00093469"/>
    </source>
</evidence>
<evidence type="ECO:0000259" key="3">
    <source>
        <dbReference type="PROSITE" id="PS51269"/>
    </source>
</evidence>